<reference evidence="6 7" key="1">
    <citation type="submission" date="2024-08" db="EMBL/GenBank/DDBJ databases">
        <authorList>
            <person name="Arias E."/>
        </authorList>
    </citation>
    <scope>NUCLEOTIDE SEQUENCE [LARGE SCALE GENOMIC DNA]</scope>
    <source>
        <strain evidence="6 7">FAM 25317</strain>
    </source>
</reference>
<dbReference type="EMBL" id="JBGQPK010000028">
    <property type="protein sequence ID" value="MFL2029504.1"/>
    <property type="molecule type" value="Genomic_DNA"/>
</dbReference>
<keyword evidence="4 5" id="KW-0472">Membrane</keyword>
<feature type="transmembrane region" description="Helical" evidence="5">
    <location>
        <begin position="129"/>
        <end position="149"/>
    </location>
</feature>
<evidence type="ECO:0000313" key="6">
    <source>
        <dbReference type="EMBL" id="MFL2029504.1"/>
    </source>
</evidence>
<feature type="transmembrane region" description="Helical" evidence="5">
    <location>
        <begin position="7"/>
        <end position="26"/>
    </location>
</feature>
<feature type="transmembrane region" description="Helical" evidence="5">
    <location>
        <begin position="184"/>
        <end position="204"/>
    </location>
</feature>
<evidence type="ECO:0000256" key="3">
    <source>
        <dbReference type="ARBA" id="ARBA00022989"/>
    </source>
</evidence>
<dbReference type="Gene3D" id="1.50.10.150">
    <property type="entry name" value="Voltage-dependent anion channel"/>
    <property type="match status" value="1"/>
</dbReference>
<organism evidence="6 7">
    <name type="scientific">Loigolactobacillus zhaoyuanensis</name>
    <dbReference type="NCBI Taxonomy" id="2486017"/>
    <lineage>
        <taxon>Bacteria</taxon>
        <taxon>Bacillati</taxon>
        <taxon>Bacillota</taxon>
        <taxon>Bacilli</taxon>
        <taxon>Lactobacillales</taxon>
        <taxon>Lactobacillaceae</taxon>
        <taxon>Loigolactobacillus</taxon>
    </lineage>
</organism>
<dbReference type="InterPro" id="IPR038665">
    <property type="entry name" value="Voltage-dep_anion_channel_sf"/>
</dbReference>
<gene>
    <name evidence="6" type="ORF">ACEN34_07740</name>
</gene>
<feature type="transmembrane region" description="Helical" evidence="5">
    <location>
        <begin position="275"/>
        <end position="299"/>
    </location>
</feature>
<dbReference type="PANTHER" id="PTHR37955:SF1">
    <property type="entry name" value="DEP DOMAIN-CONTAINING PROTEIN"/>
    <property type="match status" value="1"/>
</dbReference>
<comment type="subcellular location">
    <subcellularLocation>
        <location evidence="1">Membrane</location>
        <topology evidence="1">Multi-pass membrane protein</topology>
    </subcellularLocation>
</comment>
<dbReference type="Proteomes" id="UP001625389">
    <property type="component" value="Unassembled WGS sequence"/>
</dbReference>
<keyword evidence="3 5" id="KW-1133">Transmembrane helix</keyword>
<dbReference type="Pfam" id="PF03595">
    <property type="entry name" value="SLAC1"/>
    <property type="match status" value="1"/>
</dbReference>
<keyword evidence="2 5" id="KW-0812">Transmembrane</keyword>
<dbReference type="InterPro" id="IPR052951">
    <property type="entry name" value="Tellurite_res_ion_channel"/>
</dbReference>
<evidence type="ECO:0000313" key="7">
    <source>
        <dbReference type="Proteomes" id="UP001625389"/>
    </source>
</evidence>
<evidence type="ECO:0000256" key="1">
    <source>
        <dbReference type="ARBA" id="ARBA00004141"/>
    </source>
</evidence>
<feature type="transmembrane region" description="Helical" evidence="5">
    <location>
        <begin position="32"/>
        <end position="55"/>
    </location>
</feature>
<feature type="transmembrane region" description="Helical" evidence="5">
    <location>
        <begin position="96"/>
        <end position="117"/>
    </location>
</feature>
<feature type="transmembrane region" description="Helical" evidence="5">
    <location>
        <begin position="210"/>
        <end position="233"/>
    </location>
</feature>
<evidence type="ECO:0000256" key="2">
    <source>
        <dbReference type="ARBA" id="ARBA00022692"/>
    </source>
</evidence>
<proteinExistence type="predicted"/>
<protein>
    <submittedName>
        <fullName evidence="6">TDT family transporter</fullName>
    </submittedName>
</protein>
<comment type="caution">
    <text evidence="6">The sequence shown here is derived from an EMBL/GenBank/DDBJ whole genome shotgun (WGS) entry which is preliminary data.</text>
</comment>
<keyword evidence="7" id="KW-1185">Reference proteome</keyword>
<evidence type="ECO:0000256" key="4">
    <source>
        <dbReference type="ARBA" id="ARBA00023136"/>
    </source>
</evidence>
<dbReference type="PANTHER" id="PTHR37955">
    <property type="entry name" value="TELLURITE RESISTANCE PROTEIN TEHA"/>
    <property type="match status" value="1"/>
</dbReference>
<dbReference type="CDD" id="cd09325">
    <property type="entry name" value="TDT_C4-dicarb_trans"/>
    <property type="match status" value="1"/>
</dbReference>
<sequence>MSRFLKSIPLPICGLILAIVSLGNLFKDYQHLLIGDFLGMIGIALILVIVLKIISAPQDTLTDLHDPIIASVAPNFSMALLVAATFFTAYPVLANSIWYLGVILQYGLLVYFTWRFVGTHQLQFTQIYPSWFIVYVGIGVIPLTAANFNPLLGQITFWLALSAYLVLLPFVIWRVLFVRKMPEATLPLITVMAAPGSLCLAGYLRDFAHPQIFLLWGLVILAQLAYLFVLFLMPRLAQVPFCPSYAAFTFPLVISALAMTYLVDYLQKGGQHLVWLQLAARGESLIALVVVGCISLRYLKYLRRQNSLATPETTK</sequence>
<name>A0ABW8UCC4_9LACO</name>
<evidence type="ECO:0000256" key="5">
    <source>
        <dbReference type="SAM" id="Phobius"/>
    </source>
</evidence>
<feature type="transmembrane region" description="Helical" evidence="5">
    <location>
        <begin position="155"/>
        <end position="177"/>
    </location>
</feature>
<dbReference type="InterPro" id="IPR004695">
    <property type="entry name" value="SLAC1/Mae1/Ssu1/TehA"/>
</dbReference>
<dbReference type="RefSeq" id="WP_125549626.1">
    <property type="nucleotide sequence ID" value="NZ_JBGQPK010000028.1"/>
</dbReference>
<feature type="transmembrane region" description="Helical" evidence="5">
    <location>
        <begin position="67"/>
        <end position="90"/>
    </location>
</feature>
<feature type="transmembrane region" description="Helical" evidence="5">
    <location>
        <begin position="245"/>
        <end position="263"/>
    </location>
</feature>
<accession>A0ABW8UCC4</accession>